<dbReference type="GO" id="GO:0000712">
    <property type="term" value="P:resolution of meiotic recombination intermediates"/>
    <property type="evidence" value="ECO:0007669"/>
    <property type="project" value="TreeGrafter"/>
</dbReference>
<dbReference type="PaxDb" id="3827-XP_004515724.1"/>
<keyword evidence="2" id="KW-1185">Reference proteome</keyword>
<accession>A0A1S2Z621</accession>
<dbReference type="KEGG" id="cam:101511643"/>
<dbReference type="RefSeq" id="XP_004515724.1">
    <property type="nucleotide sequence ID" value="XM_004515667.3"/>
</dbReference>
<feature type="region of interest" description="Disordered" evidence="1">
    <location>
        <begin position="1604"/>
        <end position="1663"/>
    </location>
</feature>
<evidence type="ECO:0000313" key="2">
    <source>
        <dbReference type="Proteomes" id="UP000087171"/>
    </source>
</evidence>
<gene>
    <name evidence="3" type="primary">LOC101511643</name>
</gene>
<evidence type="ECO:0000313" key="3">
    <source>
        <dbReference type="RefSeq" id="XP_004515724.1"/>
    </source>
</evidence>
<name>A0A1S2Z621_CICAR</name>
<protein>
    <submittedName>
        <fullName evidence="3">Protein SHORTAGE IN CHIASMATA 1</fullName>
    </submittedName>
</protein>
<dbReference type="STRING" id="3827.A0A1S2Z621"/>
<dbReference type="GeneID" id="101511643"/>
<dbReference type="PANTHER" id="PTHR35764:SF1">
    <property type="entry name" value="PROTEIN SHORTAGE IN CHIASMATA 1"/>
    <property type="match status" value="1"/>
</dbReference>
<sequence length="1678" mass="189929">MRTRFLNNDYFTLPPSQNHQTIPFLNLPIPHLPPPPSSTIHHHFYSPLPNVSLHIDPFPIDSALSSFLSAVLPHRIALPNPDRSSSVAEFRNLEREADFIFEDCVSDADIEFSKESETVDRCNENEVVYEPIQFETHELDALLENACFTEKERMQMLSQTPEVENSMEMPMLESSTQYPYEALESISRIEDVISEYLKGDNSCALEGNISVEHQPHADKKTFLILEVDEESLGIPTRLSIEEIFESYFGNIRPQSLDEQYQSTTEGKELLDSQVHDTVKLFSEDCVAKKSLVLSDLFPERDFINMLENEHVDWNVALDGTLQADSALLVNLITFQEFVFLDEDMINTFEAFYDTKASGDLETSELMFKKEFNFMSFDELIVSNEMALTDDTFKSFPVPVISDHKKMINVHGFIEELFFNMKTQPLYASDGIYLNWDLLEEDKCNYNISNWYQNTWAKIDINYHDFRGKSLDNRKLIFDLVFFGENIGERDLKNSEELQKLLSDSISQLDIQLVEFAASTLLEHGSSNKGCRKQLPEKNAQRPPLLFKSMSEVGNHGDNIGNSDLQLSEELQELLSHSMSQLDNQPIEFAARKILGNGSSNQGCREQLPERNAERASLLFKSMSEISNLDYFLNPQKATVKESCYFAVDSTNANVNIPKVTSTELKAGLQSQGWHTILHRVKLSDNIVALTRYFEKSYLAILQSDTELTKTHKSDVHYFELLSLEKHKLIEFHSNGNNMAFIVLSAIKQAAWYLCFYGLNPACLYVDKLCQSMEYLKSRLGILQSLIKDENRKMENNITMAHPSLTIVMEILQANIKRDCLKVLIVTEEVFWWSVKNLLISLGLSFGDLNNSYRNQSYSNNPPEDTDTKMKELLSSDCLLVSYENVSPLFPFNKFGVILEYGGPNSSSKISELSPNSVGLPNLHFLRVELDDHANLKALCQGVEMPPSTEMLLESETPLIFNHKESMVNQKLERLLNFYPVEQSYDIKSSKIALEADNFVPLIPAVKTEHGHQSLEPFLGSVIIVNTQNADKDMIVSRRSSYQVILAMEKGGIQVVERDLDLPVDVILSSAVCLAWYDSRNLGKKETPATEASSSLPLCIENIATDVLPLLSVYFHSCFLVFEGEFNFLSTVMESSDGLYAAATSLGIDLQVFFSYSPELTNEIMINCIKSTAIQTRGLYPKMPDSVTLAESFLTQFPGINTLTAHSILSSGATLNEFLAWSHEQMIHVLKKYHVPEESLSLLSVFCKYGEREGSKSIMTDCSSSVSSGPDSDRCHFYQADTKRKRTNPVIIHQEEELCFDELLQFETRNQVVEAVPDSSTLQSPLNLGMSKDAGRSRDLGKANLHMSDAFCQKQRNIAPTMRNLSSVSPASWNCRAPQISEQQEQPSLSFKNSEEFAQNKRTDTVLMGKNLNWHDRGNFENVRGEVVDLTDSPLFDESFSISDSMHFPNLITEEEKDHIRKHKISRKLSFDNSIHQASNSMWKSMKDTGEVDDHAEPDFGKNAFPLDFSTHENIDSTPVRNLGGLTFQEGVSYLSETPLSRVRRSASPLKHSPWTTEFINKVKEKSKLRQKSLLCGNSSSGFGYQGNISKFCKRSPSILESFRYQPSKTPGNMPEQKRLKQSGQSSNSAKKGRYSVPVSACTPNDKRSTKTLTFGRSTSGSQTKLVWSDQRKLSYQAQ</sequence>
<dbReference type="OrthoDB" id="2018152at2759"/>
<reference evidence="3" key="1">
    <citation type="submission" date="2025-08" db="UniProtKB">
        <authorList>
            <consortium name="RefSeq"/>
        </authorList>
    </citation>
    <scope>IDENTIFICATION</scope>
    <source>
        <tissue evidence="3">Etiolated seedlings</tissue>
    </source>
</reference>
<feature type="compositionally biased region" description="Polar residues" evidence="1">
    <location>
        <begin position="1650"/>
        <end position="1663"/>
    </location>
</feature>
<dbReference type="Proteomes" id="UP000087171">
    <property type="component" value="Unplaced"/>
</dbReference>
<dbReference type="PANTHER" id="PTHR35764">
    <property type="entry name" value="PROTEIN SHORTAGE IN CHIASMATA 1"/>
    <property type="match status" value="1"/>
</dbReference>
<evidence type="ECO:0000256" key="1">
    <source>
        <dbReference type="SAM" id="MobiDB-lite"/>
    </source>
</evidence>
<dbReference type="InterPro" id="IPR038824">
    <property type="entry name" value="SHOC1-like"/>
</dbReference>
<proteinExistence type="predicted"/>
<organism evidence="2 3">
    <name type="scientific">Cicer arietinum</name>
    <name type="common">Chickpea</name>
    <name type="synonym">Garbanzo</name>
    <dbReference type="NCBI Taxonomy" id="3827"/>
    <lineage>
        <taxon>Eukaryota</taxon>
        <taxon>Viridiplantae</taxon>
        <taxon>Streptophyta</taxon>
        <taxon>Embryophyta</taxon>
        <taxon>Tracheophyta</taxon>
        <taxon>Spermatophyta</taxon>
        <taxon>Magnoliopsida</taxon>
        <taxon>eudicotyledons</taxon>
        <taxon>Gunneridae</taxon>
        <taxon>Pentapetalae</taxon>
        <taxon>rosids</taxon>
        <taxon>fabids</taxon>
        <taxon>Fabales</taxon>
        <taxon>Fabaceae</taxon>
        <taxon>Papilionoideae</taxon>
        <taxon>50 kb inversion clade</taxon>
        <taxon>NPAAA clade</taxon>
        <taxon>Hologalegina</taxon>
        <taxon>IRL clade</taxon>
        <taxon>Cicereae</taxon>
        <taxon>Cicer</taxon>
    </lineage>
</organism>
<dbReference type="eggNOG" id="ENOG502QT2G">
    <property type="taxonomic scope" value="Eukaryota"/>
</dbReference>